<proteinExistence type="predicted"/>
<dbReference type="EMBL" id="JACHNX010000028">
    <property type="protein sequence ID" value="MBB4611409.1"/>
    <property type="molecule type" value="Genomic_DNA"/>
</dbReference>
<accession>A0AA40ZZ21</accession>
<dbReference type="PANTHER" id="PTHR12526">
    <property type="entry name" value="GLYCOSYLTRANSFERASE"/>
    <property type="match status" value="1"/>
</dbReference>
<evidence type="ECO:0000313" key="4">
    <source>
        <dbReference type="EMBL" id="MBN3556995.1"/>
    </source>
</evidence>
<dbReference type="RefSeq" id="WP_184106694.1">
    <property type="nucleotide sequence ID" value="NZ_JACHNX010000028.1"/>
</dbReference>
<gene>
    <name evidence="3" type="ORF">GGQ89_003656</name>
    <name evidence="4" type="ORF">JYA60_01940</name>
</gene>
<dbReference type="Pfam" id="PF13579">
    <property type="entry name" value="Glyco_trans_4_4"/>
    <property type="match status" value="1"/>
</dbReference>
<dbReference type="InterPro" id="IPR001296">
    <property type="entry name" value="Glyco_trans_1"/>
</dbReference>
<evidence type="ECO:0000313" key="3">
    <source>
        <dbReference type="EMBL" id="MBB4611409.1"/>
    </source>
</evidence>
<dbReference type="InterPro" id="IPR028098">
    <property type="entry name" value="Glyco_trans_4-like_N"/>
</dbReference>
<evidence type="ECO:0000313" key="6">
    <source>
        <dbReference type="Proteomes" id="UP000704529"/>
    </source>
</evidence>
<protein>
    <submittedName>
        <fullName evidence="4">Glycosyltransferase family 4 protein</fullName>
    </submittedName>
    <submittedName>
        <fullName evidence="3">Glycosyltransferase involved in cell wall biosynthesis</fullName>
    </submittedName>
</protein>
<dbReference type="EMBL" id="JAFHKU010000096">
    <property type="protein sequence ID" value="MBN3556995.1"/>
    <property type="molecule type" value="Genomic_DNA"/>
</dbReference>
<dbReference type="PANTHER" id="PTHR12526:SF622">
    <property type="entry name" value="GLYCOSYLTRANSFERASE (GROUP I)"/>
    <property type="match status" value="1"/>
</dbReference>
<comment type="caution">
    <text evidence="4">The sequence shown here is derived from an EMBL/GenBank/DDBJ whole genome shotgun (WGS) entry which is preliminary data.</text>
</comment>
<evidence type="ECO:0000313" key="5">
    <source>
        <dbReference type="Proteomes" id="UP000584663"/>
    </source>
</evidence>
<dbReference type="AlphaFoldDB" id="A0AA40ZZ21"/>
<reference evidence="3 5" key="1">
    <citation type="submission" date="2020-08" db="EMBL/GenBank/DDBJ databases">
        <title>Genomic Encyclopedia of Type Strains, Phase IV (KMG-IV): sequencing the most valuable type-strain genomes for metagenomic binning, comparative biology and taxonomic classification.</title>
        <authorList>
            <person name="Goeker M."/>
        </authorList>
    </citation>
    <scope>NUCLEOTIDE SEQUENCE [LARGE SCALE GENOMIC DNA]</scope>
    <source>
        <strain evidence="3 5">DSM 14562</strain>
    </source>
</reference>
<dbReference type="SUPFAM" id="SSF53756">
    <property type="entry name" value="UDP-Glycosyltransferase/glycogen phosphorylase"/>
    <property type="match status" value="1"/>
</dbReference>
<dbReference type="Gene3D" id="3.40.50.2000">
    <property type="entry name" value="Glycogen Phosphorylase B"/>
    <property type="match status" value="2"/>
</dbReference>
<feature type="domain" description="Glycosyl transferase family 1" evidence="1">
    <location>
        <begin position="216"/>
        <end position="383"/>
    </location>
</feature>
<organism evidence="4 6">
    <name type="scientific">Sphingomonas yabuuchiae</name>
    <dbReference type="NCBI Taxonomy" id="172044"/>
    <lineage>
        <taxon>Bacteria</taxon>
        <taxon>Pseudomonadati</taxon>
        <taxon>Pseudomonadota</taxon>
        <taxon>Alphaproteobacteria</taxon>
        <taxon>Sphingomonadales</taxon>
        <taxon>Sphingomonadaceae</taxon>
        <taxon>Sphingomonas</taxon>
    </lineage>
</organism>
<evidence type="ECO:0000259" key="1">
    <source>
        <dbReference type="Pfam" id="PF00534"/>
    </source>
</evidence>
<dbReference type="Proteomes" id="UP000704529">
    <property type="component" value="Unassembled WGS sequence"/>
</dbReference>
<dbReference type="Proteomes" id="UP000584663">
    <property type="component" value="Unassembled WGS sequence"/>
</dbReference>
<name>A0AA40ZZ21_9SPHN</name>
<evidence type="ECO:0000259" key="2">
    <source>
        <dbReference type="Pfam" id="PF13579"/>
    </source>
</evidence>
<dbReference type="CDD" id="cd03794">
    <property type="entry name" value="GT4_WbuB-like"/>
    <property type="match status" value="1"/>
</dbReference>
<sequence length="413" mass="45401">MDILYLSQYFYPEQFLNNHIAKSLVASGHEVDVVCCVPNYPVGRFFAGYSNRNRHDGVWEGVRVHRVFTVARGRSAVQLIANYLTYPIAAAWRLFRLKPRAGSISFVSMPSPLFQALAGIFAKRMWRIPTVYWVQDIWPDSAIITLGIRNRVMVRVLNAICGWIYRQADLVMVQSDGFHANIAGFGVPADRIVTLPNCAPDSFRPIDVTAVPERIRSLVPQDRRTIMFAGNIGESQDFDTIIAAAALLPDASRVLIVVVGSGRDEERVKARISDQGLAHRFLFLGRHPEADMPAFFACADAMLVSLRDEPIFALTVPSKVQAYMACGKPILASLKGEGAVIVSEASAGVVVPPSAPMPLAAAMDKVASLDEEDLRAMGRRSRQVYEQRYSLNAVTGKLVSHLEAVLAKASSGI</sequence>
<dbReference type="Pfam" id="PF00534">
    <property type="entry name" value="Glycos_transf_1"/>
    <property type="match status" value="1"/>
</dbReference>
<keyword evidence="5" id="KW-1185">Reference proteome</keyword>
<reference evidence="4" key="2">
    <citation type="submission" date="2021-01" db="EMBL/GenBank/DDBJ databases">
        <title>Genome Sequencing of Type Strains.</title>
        <authorList>
            <person name="Lemaire J.F."/>
            <person name="Inderbitzin P."/>
            <person name="Collins S.B."/>
            <person name="Wespe N."/>
            <person name="Knight-Connoni V."/>
        </authorList>
    </citation>
    <scope>NUCLEOTIDE SEQUENCE</scope>
    <source>
        <strain evidence="4">DSM 14562</strain>
    </source>
</reference>
<feature type="domain" description="Glycosyltransferase subfamily 4-like N-terminal" evidence="2">
    <location>
        <begin position="19"/>
        <end position="198"/>
    </location>
</feature>
<dbReference type="GO" id="GO:0016757">
    <property type="term" value="F:glycosyltransferase activity"/>
    <property type="evidence" value="ECO:0007669"/>
    <property type="project" value="InterPro"/>
</dbReference>